<proteinExistence type="predicted"/>
<feature type="compositionally biased region" description="Polar residues" evidence="1">
    <location>
        <begin position="197"/>
        <end position="214"/>
    </location>
</feature>
<evidence type="ECO:0000313" key="3">
    <source>
        <dbReference type="Proteomes" id="UP000006906"/>
    </source>
</evidence>
<dbReference type="PaxDb" id="3055-EDP09429"/>
<dbReference type="RefSeq" id="XP_042928732.1">
    <property type="nucleotide sequence ID" value="XM_043058818.1"/>
</dbReference>
<feature type="region of interest" description="Disordered" evidence="1">
    <location>
        <begin position="107"/>
        <end position="214"/>
    </location>
</feature>
<gene>
    <name evidence="2" type="ORF">CHLRE_01g041667v5</name>
</gene>
<sequence length="272" mass="27437">MSAAGSAAAAGLGGGVRADGGSGGGCSGAVGGRGGLTCNMHWAERFSRNATLEFTRDRKMMPVMLVVDARSIMWSKITPADESGATFLLGLVAVHDPPRPEAARALELPRQAPAPRALAPPPFPSTRRRLHQQAAPPPAGGASTTSRRRLQHQQAAPPPGAPGGRLAGLGLAGGGDAVVRQQPAPSPPPPPLGPLTCATSAPTGTAASRSPDNTTSLGLLVMRLATARSAAAVPYPSGTDTTSQKASAPSDPAYSELIHSRTLAAAFSPMTT</sequence>
<dbReference type="AlphaFoldDB" id="A0A2K3E7H2"/>
<feature type="compositionally biased region" description="Gly residues" evidence="1">
    <location>
        <begin position="162"/>
        <end position="176"/>
    </location>
</feature>
<evidence type="ECO:0000313" key="2">
    <source>
        <dbReference type="EMBL" id="PNW88723.1"/>
    </source>
</evidence>
<dbReference type="EMBL" id="CM008962">
    <property type="protein sequence ID" value="PNW88723.1"/>
    <property type="molecule type" value="Genomic_DNA"/>
</dbReference>
<reference evidence="2 3" key="1">
    <citation type="journal article" date="2007" name="Science">
        <title>The Chlamydomonas genome reveals the evolution of key animal and plant functions.</title>
        <authorList>
            <person name="Merchant S.S."/>
            <person name="Prochnik S.E."/>
            <person name="Vallon O."/>
            <person name="Harris E.H."/>
            <person name="Karpowicz S.J."/>
            <person name="Witman G.B."/>
            <person name="Terry A."/>
            <person name="Salamov A."/>
            <person name="Fritz-Laylin L.K."/>
            <person name="Marechal-Drouard L."/>
            <person name="Marshall W.F."/>
            <person name="Qu L.H."/>
            <person name="Nelson D.R."/>
            <person name="Sanderfoot A.A."/>
            <person name="Spalding M.H."/>
            <person name="Kapitonov V.V."/>
            <person name="Ren Q."/>
            <person name="Ferris P."/>
            <person name="Lindquist E."/>
            <person name="Shapiro H."/>
            <person name="Lucas S.M."/>
            <person name="Grimwood J."/>
            <person name="Schmutz J."/>
            <person name="Cardol P."/>
            <person name="Cerutti H."/>
            <person name="Chanfreau G."/>
            <person name="Chen C.L."/>
            <person name="Cognat V."/>
            <person name="Croft M.T."/>
            <person name="Dent R."/>
            <person name="Dutcher S."/>
            <person name="Fernandez E."/>
            <person name="Fukuzawa H."/>
            <person name="Gonzalez-Ballester D."/>
            <person name="Gonzalez-Halphen D."/>
            <person name="Hallmann A."/>
            <person name="Hanikenne M."/>
            <person name="Hippler M."/>
            <person name="Inwood W."/>
            <person name="Jabbari K."/>
            <person name="Kalanon M."/>
            <person name="Kuras R."/>
            <person name="Lefebvre P.A."/>
            <person name="Lemaire S.D."/>
            <person name="Lobanov A.V."/>
            <person name="Lohr M."/>
            <person name="Manuell A."/>
            <person name="Meier I."/>
            <person name="Mets L."/>
            <person name="Mittag M."/>
            <person name="Mittelmeier T."/>
            <person name="Moroney J.V."/>
            <person name="Moseley J."/>
            <person name="Napoli C."/>
            <person name="Nedelcu A.M."/>
            <person name="Niyogi K."/>
            <person name="Novoselov S.V."/>
            <person name="Paulsen I.T."/>
            <person name="Pazour G."/>
            <person name="Purton S."/>
            <person name="Ral J.P."/>
            <person name="Riano-Pachon D.M."/>
            <person name="Riekhof W."/>
            <person name="Rymarquis L."/>
            <person name="Schroda M."/>
            <person name="Stern D."/>
            <person name="Umen J."/>
            <person name="Willows R."/>
            <person name="Wilson N."/>
            <person name="Zimmer S.L."/>
            <person name="Allmer J."/>
            <person name="Balk J."/>
            <person name="Bisova K."/>
            <person name="Chen C.J."/>
            <person name="Elias M."/>
            <person name="Gendler K."/>
            <person name="Hauser C."/>
            <person name="Lamb M.R."/>
            <person name="Ledford H."/>
            <person name="Long J.C."/>
            <person name="Minagawa J."/>
            <person name="Page M.D."/>
            <person name="Pan J."/>
            <person name="Pootakham W."/>
            <person name="Roje S."/>
            <person name="Rose A."/>
            <person name="Stahlberg E."/>
            <person name="Terauchi A.M."/>
            <person name="Yang P."/>
            <person name="Ball S."/>
            <person name="Bowler C."/>
            <person name="Dieckmann C.L."/>
            <person name="Gladyshev V.N."/>
            <person name="Green P."/>
            <person name="Jorgensen R."/>
            <person name="Mayfield S."/>
            <person name="Mueller-Roeber B."/>
            <person name="Rajamani S."/>
            <person name="Sayre R.T."/>
            <person name="Brokstein P."/>
            <person name="Dubchak I."/>
            <person name="Goodstein D."/>
            <person name="Hornick L."/>
            <person name="Huang Y.W."/>
            <person name="Jhaveri J."/>
            <person name="Luo Y."/>
            <person name="Martinez D."/>
            <person name="Ngau W.C."/>
            <person name="Otillar B."/>
            <person name="Poliakov A."/>
            <person name="Porter A."/>
            <person name="Szajkowski L."/>
            <person name="Werner G."/>
            <person name="Zhou K."/>
            <person name="Grigoriev I.V."/>
            <person name="Rokhsar D.S."/>
            <person name="Grossman A.R."/>
        </authorList>
    </citation>
    <scope>NUCLEOTIDE SEQUENCE [LARGE SCALE GENOMIC DNA]</scope>
    <source>
        <strain evidence="3">CC-503</strain>
    </source>
</reference>
<dbReference type="GeneID" id="5715578"/>
<evidence type="ECO:0000256" key="1">
    <source>
        <dbReference type="SAM" id="MobiDB-lite"/>
    </source>
</evidence>
<dbReference type="InParanoid" id="A0A2K3E7H2"/>
<accession>A0A2K3E7H2</accession>
<name>A0A2K3E7H2_CHLRE</name>
<dbReference type="Gramene" id="PNW88723">
    <property type="protein sequence ID" value="PNW88723"/>
    <property type="gene ID" value="CHLRE_01g041667v5"/>
</dbReference>
<dbReference type="Proteomes" id="UP000006906">
    <property type="component" value="Chromosome 1"/>
</dbReference>
<dbReference type="KEGG" id="cre:CHLRE_01g041667v5"/>
<organism evidence="2 3">
    <name type="scientific">Chlamydomonas reinhardtii</name>
    <name type="common">Chlamydomonas smithii</name>
    <dbReference type="NCBI Taxonomy" id="3055"/>
    <lineage>
        <taxon>Eukaryota</taxon>
        <taxon>Viridiplantae</taxon>
        <taxon>Chlorophyta</taxon>
        <taxon>core chlorophytes</taxon>
        <taxon>Chlorophyceae</taxon>
        <taxon>CS clade</taxon>
        <taxon>Chlamydomonadales</taxon>
        <taxon>Chlamydomonadaceae</taxon>
        <taxon>Chlamydomonas</taxon>
    </lineage>
</organism>
<keyword evidence="3" id="KW-1185">Reference proteome</keyword>
<feature type="compositionally biased region" description="Pro residues" evidence="1">
    <location>
        <begin position="184"/>
        <end position="193"/>
    </location>
</feature>
<protein>
    <submittedName>
        <fullName evidence="2">Uncharacterized protein</fullName>
    </submittedName>
</protein>
<feature type="compositionally biased region" description="Low complexity" evidence="1">
    <location>
        <begin position="107"/>
        <end position="117"/>
    </location>
</feature>